<name>A0ABU2RBD7_9ACTN</name>
<sequence length="222" mass="23414">MTSPAYLAAVRDSYDTLAADYFAQVPPPSGMDPLNRGMLAVFADLVRAAGSGPVADLGCGPGRTTAHLAALGLRAFGVDVSPKMIALARGNHPGLRFTEGPMAALDTASGTLGGILAWYSVHHTPPDRLPALFAEFHRVLAPGGLLLIGDWTGSDEELSPDLAFGHPVSYRSYFLPLSRLADLLTRAGLDVTARLEQEPEGRQKRPHACLLARKAPQGHGGT</sequence>
<dbReference type="SUPFAM" id="SSF53335">
    <property type="entry name" value="S-adenosyl-L-methionine-dependent methyltransferases"/>
    <property type="match status" value="1"/>
</dbReference>
<accession>A0ABU2RBD7</accession>
<organism evidence="5 6">
    <name type="scientific">Streptomyces salyersiae</name>
    <dbReference type="NCBI Taxonomy" id="3075530"/>
    <lineage>
        <taxon>Bacteria</taxon>
        <taxon>Bacillati</taxon>
        <taxon>Actinomycetota</taxon>
        <taxon>Actinomycetes</taxon>
        <taxon>Kitasatosporales</taxon>
        <taxon>Streptomycetaceae</taxon>
        <taxon>Streptomyces</taxon>
    </lineage>
</organism>
<evidence type="ECO:0000256" key="2">
    <source>
        <dbReference type="ARBA" id="ARBA00022679"/>
    </source>
</evidence>
<evidence type="ECO:0000256" key="3">
    <source>
        <dbReference type="SAM" id="MobiDB-lite"/>
    </source>
</evidence>
<dbReference type="InterPro" id="IPR041698">
    <property type="entry name" value="Methyltransf_25"/>
</dbReference>
<feature type="region of interest" description="Disordered" evidence="3">
    <location>
        <begin position="196"/>
        <end position="222"/>
    </location>
</feature>
<dbReference type="Proteomes" id="UP001183777">
    <property type="component" value="Unassembled WGS sequence"/>
</dbReference>
<comment type="caution">
    <text evidence="5">The sequence shown here is derived from an EMBL/GenBank/DDBJ whole genome shotgun (WGS) entry which is preliminary data.</text>
</comment>
<reference evidence="6" key="1">
    <citation type="submission" date="2023-07" db="EMBL/GenBank/DDBJ databases">
        <title>30 novel species of actinomycetes from the DSMZ collection.</title>
        <authorList>
            <person name="Nouioui I."/>
        </authorList>
    </citation>
    <scope>NUCLEOTIDE SEQUENCE [LARGE SCALE GENOMIC DNA]</scope>
    <source>
        <strain evidence="6">DSM 41770</strain>
    </source>
</reference>
<dbReference type="EMBL" id="JAVREX010000001">
    <property type="protein sequence ID" value="MDT0426175.1"/>
    <property type="molecule type" value="Genomic_DNA"/>
</dbReference>
<feature type="domain" description="Methyltransferase" evidence="4">
    <location>
        <begin position="54"/>
        <end position="144"/>
    </location>
</feature>
<evidence type="ECO:0000313" key="6">
    <source>
        <dbReference type="Proteomes" id="UP001183777"/>
    </source>
</evidence>
<keyword evidence="6" id="KW-1185">Reference proteome</keyword>
<evidence type="ECO:0000259" key="4">
    <source>
        <dbReference type="Pfam" id="PF13649"/>
    </source>
</evidence>
<dbReference type="GO" id="GO:0032259">
    <property type="term" value="P:methylation"/>
    <property type="evidence" value="ECO:0007669"/>
    <property type="project" value="UniProtKB-KW"/>
</dbReference>
<dbReference type="GO" id="GO:0008168">
    <property type="term" value="F:methyltransferase activity"/>
    <property type="evidence" value="ECO:0007669"/>
    <property type="project" value="UniProtKB-KW"/>
</dbReference>
<dbReference type="CDD" id="cd02440">
    <property type="entry name" value="AdoMet_MTases"/>
    <property type="match status" value="1"/>
</dbReference>
<dbReference type="PANTHER" id="PTHR43861:SF1">
    <property type="entry name" value="TRANS-ACONITATE 2-METHYLTRANSFERASE"/>
    <property type="match status" value="1"/>
</dbReference>
<dbReference type="Pfam" id="PF13649">
    <property type="entry name" value="Methyltransf_25"/>
    <property type="match status" value="1"/>
</dbReference>
<dbReference type="InterPro" id="IPR029063">
    <property type="entry name" value="SAM-dependent_MTases_sf"/>
</dbReference>
<keyword evidence="1 5" id="KW-0489">Methyltransferase</keyword>
<dbReference type="Gene3D" id="3.40.50.150">
    <property type="entry name" value="Vaccinia Virus protein VP39"/>
    <property type="match status" value="1"/>
</dbReference>
<dbReference type="EC" id="2.1.-.-" evidence="5"/>
<dbReference type="PANTHER" id="PTHR43861">
    <property type="entry name" value="TRANS-ACONITATE 2-METHYLTRANSFERASE-RELATED"/>
    <property type="match status" value="1"/>
</dbReference>
<protein>
    <submittedName>
        <fullName evidence="5">Class I SAM-dependent methyltransferase</fullName>
        <ecNumber evidence="5">2.1.-.-</ecNumber>
    </submittedName>
</protein>
<evidence type="ECO:0000256" key="1">
    <source>
        <dbReference type="ARBA" id="ARBA00022603"/>
    </source>
</evidence>
<evidence type="ECO:0000313" key="5">
    <source>
        <dbReference type="EMBL" id="MDT0426175.1"/>
    </source>
</evidence>
<proteinExistence type="predicted"/>
<dbReference type="RefSeq" id="WP_176727742.1">
    <property type="nucleotide sequence ID" value="NZ_JAVREX010000001.1"/>
</dbReference>
<gene>
    <name evidence="5" type="ORF">RM649_00685</name>
</gene>
<keyword evidence="2 5" id="KW-0808">Transferase</keyword>